<dbReference type="Proteomes" id="UP000570823">
    <property type="component" value="Unassembled WGS sequence"/>
</dbReference>
<dbReference type="Pfam" id="PF01878">
    <property type="entry name" value="EVE"/>
    <property type="match status" value="1"/>
</dbReference>
<organism evidence="2 3">
    <name type="scientific">Methanofollis tationis</name>
    <dbReference type="NCBI Taxonomy" id="81417"/>
    <lineage>
        <taxon>Archaea</taxon>
        <taxon>Methanobacteriati</taxon>
        <taxon>Methanobacteriota</taxon>
        <taxon>Stenosarchaea group</taxon>
        <taxon>Methanomicrobia</taxon>
        <taxon>Methanomicrobiales</taxon>
        <taxon>Methanomicrobiaceae</taxon>
        <taxon>Methanofollis</taxon>
    </lineage>
</organism>
<reference evidence="2 3" key="1">
    <citation type="submission" date="2020-06" db="EMBL/GenBank/DDBJ databases">
        <title>Methanofollis fontis sp. nov., a methanogen isolated from marine sediments near a cold seep at Four-Way Closure Ridge offshore southwestern Taiwan.</title>
        <authorList>
            <person name="Chen S.-C."/>
            <person name="Teng N.-H."/>
            <person name="Lin Y.-S."/>
            <person name="Lai M.-C."/>
            <person name="Chen H.-H."/>
            <person name="Wang C.-C."/>
        </authorList>
    </citation>
    <scope>NUCLEOTIDE SEQUENCE [LARGE SCALE GENOMIC DNA]</scope>
    <source>
        <strain evidence="2 3">DSM 2702</strain>
    </source>
</reference>
<dbReference type="PANTHER" id="PTHR39661">
    <property type="entry name" value="UPF0310 PROTEIN MJECL36"/>
    <property type="match status" value="1"/>
</dbReference>
<sequence length="139" mass="15278">MTCWIGISEGKAPEIVREKRIWGVAQRHADTISKVHLGDRIILCARDMGAPSLFGVYEVISELFVNQTPIFGDVGEVYPLRLKLRPVTLFDHPLPLASIAGDLETFAGSADWEADLQETVMRAIPDTDCTRLIAAAGRS</sequence>
<dbReference type="InterPro" id="IPR002740">
    <property type="entry name" value="EVE_domain"/>
</dbReference>
<proteinExistence type="predicted"/>
<protein>
    <submittedName>
        <fullName evidence="2">EVE domain-containing protein</fullName>
    </submittedName>
</protein>
<keyword evidence="3" id="KW-1185">Reference proteome</keyword>
<evidence type="ECO:0000313" key="2">
    <source>
        <dbReference type="EMBL" id="NVO67801.1"/>
    </source>
</evidence>
<dbReference type="InterPro" id="IPR015947">
    <property type="entry name" value="PUA-like_sf"/>
</dbReference>
<accession>A0A7K4HRC1</accession>
<gene>
    <name evidence="2" type="ORF">HWN36_10920</name>
</gene>
<dbReference type="EMBL" id="JABXWR010000001">
    <property type="protein sequence ID" value="NVO67801.1"/>
    <property type="molecule type" value="Genomic_DNA"/>
</dbReference>
<name>A0A7K4HRC1_9EURY</name>
<dbReference type="OrthoDB" id="109285at2157"/>
<dbReference type="AlphaFoldDB" id="A0A7K4HRC1"/>
<dbReference type="PANTHER" id="PTHR39661:SF1">
    <property type="entry name" value="UPF0310 PROTEIN MJECL36"/>
    <property type="match status" value="1"/>
</dbReference>
<dbReference type="Gene3D" id="3.10.590.10">
    <property type="entry name" value="ph1033 like domains"/>
    <property type="match status" value="1"/>
</dbReference>
<dbReference type="SUPFAM" id="SSF88697">
    <property type="entry name" value="PUA domain-like"/>
    <property type="match status" value="1"/>
</dbReference>
<evidence type="ECO:0000259" key="1">
    <source>
        <dbReference type="Pfam" id="PF01878"/>
    </source>
</evidence>
<evidence type="ECO:0000313" key="3">
    <source>
        <dbReference type="Proteomes" id="UP000570823"/>
    </source>
</evidence>
<dbReference type="RefSeq" id="WP_176789410.1">
    <property type="nucleotide sequence ID" value="NZ_JABXWR010000001.1"/>
</dbReference>
<feature type="domain" description="EVE" evidence="1">
    <location>
        <begin position="3"/>
        <end position="102"/>
    </location>
</feature>
<comment type="caution">
    <text evidence="2">The sequence shown here is derived from an EMBL/GenBank/DDBJ whole genome shotgun (WGS) entry which is preliminary data.</text>
</comment>